<dbReference type="STRING" id="1858805.M5G992"/>
<dbReference type="GeneID" id="63689519"/>
<organism evidence="1 2">
    <name type="scientific">Dacryopinax primogenitus (strain DJM 731)</name>
    <name type="common">Brown rot fungus</name>
    <dbReference type="NCBI Taxonomy" id="1858805"/>
    <lineage>
        <taxon>Eukaryota</taxon>
        <taxon>Fungi</taxon>
        <taxon>Dikarya</taxon>
        <taxon>Basidiomycota</taxon>
        <taxon>Agaricomycotina</taxon>
        <taxon>Dacrymycetes</taxon>
        <taxon>Dacrymycetales</taxon>
        <taxon>Dacrymycetaceae</taxon>
        <taxon>Dacryopinax</taxon>
    </lineage>
</organism>
<dbReference type="HOGENOM" id="CLU_092523_1_0_1"/>
<dbReference type="AlphaFoldDB" id="M5G992"/>
<sequence length="81" mass="9384">FLWPAEVDLVKWVLCTHKMAFSWDEVKIGCFCSDYFDPVVFPTIKHTPWQRKNILLAPVLLDQAIQTVCKKIQSSAYEPAQ</sequence>
<evidence type="ECO:0000313" key="1">
    <source>
        <dbReference type="EMBL" id="EJU00358.1"/>
    </source>
</evidence>
<dbReference type="RefSeq" id="XP_040627255.1">
    <property type="nucleotide sequence ID" value="XM_040774457.1"/>
</dbReference>
<gene>
    <name evidence="1" type="ORF">DACRYDRAFT_39166</name>
</gene>
<feature type="non-terminal residue" evidence="1">
    <location>
        <position position="1"/>
    </location>
</feature>
<feature type="non-terminal residue" evidence="1">
    <location>
        <position position="81"/>
    </location>
</feature>
<accession>M5G992</accession>
<reference evidence="1 2" key="1">
    <citation type="journal article" date="2012" name="Science">
        <title>The Paleozoic origin of enzymatic lignin decomposition reconstructed from 31 fungal genomes.</title>
        <authorList>
            <person name="Floudas D."/>
            <person name="Binder M."/>
            <person name="Riley R."/>
            <person name="Barry K."/>
            <person name="Blanchette R.A."/>
            <person name="Henrissat B."/>
            <person name="Martinez A.T."/>
            <person name="Otillar R."/>
            <person name="Spatafora J.W."/>
            <person name="Yadav J.S."/>
            <person name="Aerts A."/>
            <person name="Benoit I."/>
            <person name="Boyd A."/>
            <person name="Carlson A."/>
            <person name="Copeland A."/>
            <person name="Coutinho P.M."/>
            <person name="de Vries R.P."/>
            <person name="Ferreira P."/>
            <person name="Findley K."/>
            <person name="Foster B."/>
            <person name="Gaskell J."/>
            <person name="Glotzer D."/>
            <person name="Gorecki P."/>
            <person name="Heitman J."/>
            <person name="Hesse C."/>
            <person name="Hori C."/>
            <person name="Igarashi K."/>
            <person name="Jurgens J.A."/>
            <person name="Kallen N."/>
            <person name="Kersten P."/>
            <person name="Kohler A."/>
            <person name="Kuees U."/>
            <person name="Kumar T.K.A."/>
            <person name="Kuo A."/>
            <person name="LaButti K."/>
            <person name="Larrondo L.F."/>
            <person name="Lindquist E."/>
            <person name="Ling A."/>
            <person name="Lombard V."/>
            <person name="Lucas S."/>
            <person name="Lundell T."/>
            <person name="Martin R."/>
            <person name="McLaughlin D.J."/>
            <person name="Morgenstern I."/>
            <person name="Morin E."/>
            <person name="Murat C."/>
            <person name="Nagy L.G."/>
            <person name="Nolan M."/>
            <person name="Ohm R.A."/>
            <person name="Patyshakuliyeva A."/>
            <person name="Rokas A."/>
            <person name="Ruiz-Duenas F.J."/>
            <person name="Sabat G."/>
            <person name="Salamov A."/>
            <person name="Samejima M."/>
            <person name="Schmutz J."/>
            <person name="Slot J.C."/>
            <person name="St John F."/>
            <person name="Stenlid J."/>
            <person name="Sun H."/>
            <person name="Sun S."/>
            <person name="Syed K."/>
            <person name="Tsang A."/>
            <person name="Wiebenga A."/>
            <person name="Young D."/>
            <person name="Pisabarro A."/>
            <person name="Eastwood D.C."/>
            <person name="Martin F."/>
            <person name="Cullen D."/>
            <person name="Grigoriev I.V."/>
            <person name="Hibbett D.S."/>
        </authorList>
    </citation>
    <scope>NUCLEOTIDE SEQUENCE [LARGE SCALE GENOMIC DNA]</scope>
    <source>
        <strain evidence="1 2">DJM-731 SS1</strain>
    </source>
</reference>
<dbReference type="EMBL" id="JH795867">
    <property type="protein sequence ID" value="EJU00358.1"/>
    <property type="molecule type" value="Genomic_DNA"/>
</dbReference>
<dbReference type="OrthoDB" id="5599163at2759"/>
<name>M5G992_DACPD</name>
<dbReference type="Proteomes" id="UP000030653">
    <property type="component" value="Unassembled WGS sequence"/>
</dbReference>
<proteinExistence type="predicted"/>
<keyword evidence="2" id="KW-1185">Reference proteome</keyword>
<evidence type="ECO:0000313" key="2">
    <source>
        <dbReference type="Proteomes" id="UP000030653"/>
    </source>
</evidence>
<protein>
    <submittedName>
        <fullName evidence="1">Uncharacterized protein</fullName>
    </submittedName>
</protein>